<protein>
    <submittedName>
        <fullName evidence="6">CRP family transcriptional regulator</fullName>
    </submittedName>
</protein>
<dbReference type="STRING" id="984262.SGRA_1709"/>
<dbReference type="SUPFAM" id="SSF46785">
    <property type="entry name" value="Winged helix' DNA-binding domain"/>
    <property type="match status" value="1"/>
</dbReference>
<dbReference type="SMART" id="SM00419">
    <property type="entry name" value="HTH_CRP"/>
    <property type="match status" value="1"/>
</dbReference>
<dbReference type="Pfam" id="PF00027">
    <property type="entry name" value="cNMP_binding"/>
    <property type="match status" value="1"/>
</dbReference>
<gene>
    <name evidence="6" type="primary">fnr</name>
    <name evidence="6" type="ordered locus">SGRA_1709</name>
</gene>
<dbReference type="PANTHER" id="PTHR24567:SF26">
    <property type="entry name" value="REGULATORY PROTEIN YEIL"/>
    <property type="match status" value="1"/>
</dbReference>
<dbReference type="Proteomes" id="UP000007519">
    <property type="component" value="Chromosome"/>
</dbReference>
<dbReference type="Gene3D" id="1.10.10.10">
    <property type="entry name" value="Winged helix-like DNA-binding domain superfamily/Winged helix DNA-binding domain"/>
    <property type="match status" value="1"/>
</dbReference>
<accession>H6LAF9</accession>
<evidence type="ECO:0000256" key="3">
    <source>
        <dbReference type="ARBA" id="ARBA00023163"/>
    </source>
</evidence>
<keyword evidence="7" id="KW-1185">Reference proteome</keyword>
<evidence type="ECO:0000256" key="2">
    <source>
        <dbReference type="ARBA" id="ARBA00023125"/>
    </source>
</evidence>
<dbReference type="GO" id="GO:0003700">
    <property type="term" value="F:DNA-binding transcription factor activity"/>
    <property type="evidence" value="ECO:0007669"/>
    <property type="project" value="TreeGrafter"/>
</dbReference>
<dbReference type="AlphaFoldDB" id="H6LAF9"/>
<dbReference type="GO" id="GO:0003677">
    <property type="term" value="F:DNA binding"/>
    <property type="evidence" value="ECO:0007669"/>
    <property type="project" value="UniProtKB-KW"/>
</dbReference>
<dbReference type="InterPro" id="IPR014710">
    <property type="entry name" value="RmlC-like_jellyroll"/>
</dbReference>
<dbReference type="GO" id="GO:0005829">
    <property type="term" value="C:cytosol"/>
    <property type="evidence" value="ECO:0007669"/>
    <property type="project" value="TreeGrafter"/>
</dbReference>
<dbReference type="CDD" id="cd00038">
    <property type="entry name" value="CAP_ED"/>
    <property type="match status" value="1"/>
</dbReference>
<dbReference type="CDD" id="cd00092">
    <property type="entry name" value="HTH_CRP"/>
    <property type="match status" value="1"/>
</dbReference>
<dbReference type="SUPFAM" id="SSF51206">
    <property type="entry name" value="cAMP-binding domain-like"/>
    <property type="match status" value="1"/>
</dbReference>
<dbReference type="InterPro" id="IPR036390">
    <property type="entry name" value="WH_DNA-bd_sf"/>
</dbReference>
<sequence length="223" mass="26278">MELTTHLIRKSFPLLTELELQNEIVECSTLRAFDANETLMDYGDYIRHVPLMIEGSIKVLRQSDDGNELFLYYLNGGDTCAMAFTCCMMRRKSEIRTITEEASQVIFIPLQKMEDWMGQYRSWREFVMTSYNNRFEELFSALDNIAFLKMDERLLRYLASKSRSLGQKMLNTTHQEIARELNASREAVSRLLKKLERKQLLRLGRNKIELLLEPEALENWSRD</sequence>
<dbReference type="InterPro" id="IPR018490">
    <property type="entry name" value="cNMP-bd_dom_sf"/>
</dbReference>
<evidence type="ECO:0000256" key="1">
    <source>
        <dbReference type="ARBA" id="ARBA00023015"/>
    </source>
</evidence>
<dbReference type="PROSITE" id="PS50042">
    <property type="entry name" value="CNMP_BINDING_3"/>
    <property type="match status" value="1"/>
</dbReference>
<dbReference type="RefSeq" id="WP_015692077.1">
    <property type="nucleotide sequence ID" value="NC_016940.1"/>
</dbReference>
<dbReference type="PROSITE" id="PS51063">
    <property type="entry name" value="HTH_CRP_2"/>
    <property type="match status" value="1"/>
</dbReference>
<dbReference type="KEGG" id="sgn:SGRA_1709"/>
<evidence type="ECO:0000313" key="7">
    <source>
        <dbReference type="Proteomes" id="UP000007519"/>
    </source>
</evidence>
<dbReference type="eggNOG" id="COG0664">
    <property type="taxonomic scope" value="Bacteria"/>
</dbReference>
<organism evidence="6 7">
    <name type="scientific">Saprospira grandis (strain Lewin)</name>
    <dbReference type="NCBI Taxonomy" id="984262"/>
    <lineage>
        <taxon>Bacteria</taxon>
        <taxon>Pseudomonadati</taxon>
        <taxon>Bacteroidota</taxon>
        <taxon>Saprospiria</taxon>
        <taxon>Saprospirales</taxon>
        <taxon>Saprospiraceae</taxon>
        <taxon>Saprospira</taxon>
    </lineage>
</organism>
<feature type="domain" description="Cyclic nucleotide-binding" evidence="4">
    <location>
        <begin position="23"/>
        <end position="79"/>
    </location>
</feature>
<keyword evidence="3" id="KW-0804">Transcription</keyword>
<feature type="domain" description="HTH crp-type" evidence="5">
    <location>
        <begin position="148"/>
        <end position="214"/>
    </location>
</feature>
<keyword evidence="1" id="KW-0805">Transcription regulation</keyword>
<dbReference type="InterPro" id="IPR012318">
    <property type="entry name" value="HTH_CRP"/>
</dbReference>
<proteinExistence type="predicted"/>
<dbReference type="OrthoDB" id="9776746at2"/>
<dbReference type="InterPro" id="IPR036388">
    <property type="entry name" value="WH-like_DNA-bd_sf"/>
</dbReference>
<reference evidence="6 7" key="1">
    <citation type="journal article" date="2012" name="Stand. Genomic Sci.">
        <title>Complete genome sequencing and analysis of Saprospira grandis str. Lewin, a predatory marine bacterium.</title>
        <authorList>
            <person name="Saw J.H."/>
            <person name="Yuryev A."/>
            <person name="Kanbe M."/>
            <person name="Hou S."/>
            <person name="Young A.G."/>
            <person name="Aizawa S."/>
            <person name="Alam M."/>
        </authorList>
    </citation>
    <scope>NUCLEOTIDE SEQUENCE [LARGE SCALE GENOMIC DNA]</scope>
    <source>
        <strain evidence="6 7">Lewin</strain>
    </source>
</reference>
<dbReference type="HOGENOM" id="CLU_075053_7_0_10"/>
<dbReference type="InterPro" id="IPR000595">
    <property type="entry name" value="cNMP-bd_dom"/>
</dbReference>
<evidence type="ECO:0000313" key="6">
    <source>
        <dbReference type="EMBL" id="AFC24444.1"/>
    </source>
</evidence>
<dbReference type="Pfam" id="PF13545">
    <property type="entry name" value="HTH_Crp_2"/>
    <property type="match status" value="1"/>
</dbReference>
<keyword evidence="2" id="KW-0238">DNA-binding</keyword>
<dbReference type="Gene3D" id="2.60.120.10">
    <property type="entry name" value="Jelly Rolls"/>
    <property type="match status" value="1"/>
</dbReference>
<evidence type="ECO:0000259" key="5">
    <source>
        <dbReference type="PROSITE" id="PS51063"/>
    </source>
</evidence>
<evidence type="ECO:0000259" key="4">
    <source>
        <dbReference type="PROSITE" id="PS50042"/>
    </source>
</evidence>
<dbReference type="InterPro" id="IPR050397">
    <property type="entry name" value="Env_Response_Regulators"/>
</dbReference>
<name>H6LAF9_SAPGL</name>
<dbReference type="PANTHER" id="PTHR24567">
    <property type="entry name" value="CRP FAMILY TRANSCRIPTIONAL REGULATORY PROTEIN"/>
    <property type="match status" value="1"/>
</dbReference>
<dbReference type="EMBL" id="CP002831">
    <property type="protein sequence ID" value="AFC24444.1"/>
    <property type="molecule type" value="Genomic_DNA"/>
</dbReference>